<dbReference type="FunFam" id="3.20.20.70:FF:000009">
    <property type="entry name" value="1-(5-phosphoribosyl)-5-[(5-phosphoribosylamino)methylideneamino] imidazole-4-carboxamide isomerase"/>
    <property type="match status" value="1"/>
</dbReference>
<keyword evidence="10 12" id="KW-0413">Isomerase</keyword>
<feature type="active site" description="Proton acceptor" evidence="12">
    <location>
        <position position="8"/>
    </location>
</feature>
<dbReference type="CDD" id="cd04732">
    <property type="entry name" value="HisA"/>
    <property type="match status" value="1"/>
</dbReference>
<reference evidence="15 16" key="1">
    <citation type="journal article" date="2011" name="EMBO J.">
        <title>Structural diversity of bacterial flagellar motors.</title>
        <authorList>
            <person name="Chen S."/>
            <person name="Beeby M."/>
            <person name="Murphy G.E."/>
            <person name="Leadbetter J.R."/>
            <person name="Hendrixson D.R."/>
            <person name="Briegel A."/>
            <person name="Li Z."/>
            <person name="Shi J."/>
            <person name="Tocheva E.I."/>
            <person name="Muller A."/>
            <person name="Dobro M.J."/>
            <person name="Jensen G.J."/>
        </authorList>
    </citation>
    <scope>NUCLEOTIDE SEQUENCE [LARGE SCALE GENOMIC DNA]</scope>
    <source>
        <strain evidence="15 16">DSM 6540</strain>
    </source>
</reference>
<evidence type="ECO:0000256" key="14">
    <source>
        <dbReference type="RuleBase" id="RU003658"/>
    </source>
</evidence>
<dbReference type="RefSeq" id="WP_004092493.1">
    <property type="nucleotide sequence ID" value="NZ_AFGF01000017.1"/>
</dbReference>
<evidence type="ECO:0000256" key="2">
    <source>
        <dbReference type="ARBA" id="ARBA00004496"/>
    </source>
</evidence>
<dbReference type="InterPro" id="IPR044524">
    <property type="entry name" value="Isoase_HisA-like"/>
</dbReference>
<dbReference type="GO" id="GO:0000162">
    <property type="term" value="P:L-tryptophan biosynthetic process"/>
    <property type="evidence" value="ECO:0007669"/>
    <property type="project" value="TreeGrafter"/>
</dbReference>
<evidence type="ECO:0000256" key="11">
    <source>
        <dbReference type="ARBA" id="ARBA00030547"/>
    </source>
</evidence>
<comment type="subcellular location">
    <subcellularLocation>
        <location evidence="2 12 14">Cytoplasm</location>
    </subcellularLocation>
</comment>
<evidence type="ECO:0000256" key="4">
    <source>
        <dbReference type="ARBA" id="ARBA00009667"/>
    </source>
</evidence>
<protein>
    <recommendedName>
        <fullName evidence="6 12">1-(5-phosphoribosyl)-5-[(5-phosphoribosylamino)methylideneamino] imidazole-4-carboxamide isomerase</fullName>
        <ecNumber evidence="5 12">5.3.1.16</ecNumber>
    </recommendedName>
    <alternativeName>
        <fullName evidence="11 12">Phosphoribosylformimino-5-aminoimidazole carboxamide ribotide isomerase</fullName>
    </alternativeName>
</protein>
<dbReference type="EC" id="5.3.1.16" evidence="5 12"/>
<dbReference type="InterPro" id="IPR011060">
    <property type="entry name" value="RibuloseP-bd_barrel"/>
</dbReference>
<comment type="catalytic activity">
    <reaction evidence="1 12 14">
        <text>1-(5-phospho-beta-D-ribosyl)-5-[(5-phospho-beta-D-ribosylamino)methylideneamino]imidazole-4-carboxamide = 5-[(5-phospho-1-deoxy-D-ribulos-1-ylimino)methylamino]-1-(5-phospho-beta-D-ribosyl)imidazole-4-carboxamide</text>
        <dbReference type="Rhea" id="RHEA:15469"/>
        <dbReference type="ChEBI" id="CHEBI:58435"/>
        <dbReference type="ChEBI" id="CHEBI:58525"/>
        <dbReference type="EC" id="5.3.1.16"/>
    </reaction>
</comment>
<dbReference type="GO" id="GO:0005737">
    <property type="term" value="C:cytoplasm"/>
    <property type="evidence" value="ECO:0007669"/>
    <property type="project" value="UniProtKB-SubCell"/>
</dbReference>
<dbReference type="NCBIfam" id="TIGR00007">
    <property type="entry name" value="1-(5-phosphoribosyl)-5-[(5-phosphoribosylamino)methylideneamino]imidazole-4-carboxamide isomerase"/>
    <property type="match status" value="1"/>
</dbReference>
<dbReference type="PANTHER" id="PTHR43090">
    <property type="entry name" value="1-(5-PHOSPHORIBOSYL)-5-[(5-PHOSPHORIBOSYLAMINO)METHYLIDENEAMINO] IMIDAZOLE-4-CARBOXAMIDE ISOMERASE"/>
    <property type="match status" value="1"/>
</dbReference>
<comment type="pathway">
    <text evidence="3 12 14">Amino-acid biosynthesis; L-histidine biosynthesis; L-histidine from 5-phospho-alpha-D-ribose 1-diphosphate: step 4/9.</text>
</comment>
<evidence type="ECO:0000313" key="15">
    <source>
        <dbReference type="EMBL" id="EGO65453.1"/>
    </source>
</evidence>
<dbReference type="InterPro" id="IPR006063">
    <property type="entry name" value="HisA_bact_arch"/>
</dbReference>
<evidence type="ECO:0000256" key="10">
    <source>
        <dbReference type="ARBA" id="ARBA00023235"/>
    </source>
</evidence>
<evidence type="ECO:0000256" key="1">
    <source>
        <dbReference type="ARBA" id="ARBA00000901"/>
    </source>
</evidence>
<dbReference type="PANTHER" id="PTHR43090:SF2">
    <property type="entry name" value="1-(5-PHOSPHORIBOSYL)-5-[(5-PHOSPHORIBOSYLAMINO)METHYLIDENEAMINO] IMIDAZOLE-4-CARBOXAMIDE ISOMERASE"/>
    <property type="match status" value="1"/>
</dbReference>
<dbReference type="Proteomes" id="UP000003240">
    <property type="component" value="Unassembled WGS sequence"/>
</dbReference>
<comment type="caution">
    <text evidence="15">The sequence shown here is derived from an EMBL/GenBank/DDBJ whole genome shotgun (WGS) entry which is preliminary data.</text>
</comment>
<sequence length="242" mass="25253">MILFPAIDIRGGKCVRLTEGRFDRETVFAGDPVAMALQWTAAGAEYLHVVDLDGAVAGTPVHEEIIAAIVRKSGLPVQVGGGIRTLQSIEALLSLGVARVILGSAAVKNPALVEAACRQYDERIVVGIDARQGRVAVEGWVESSGVAAVDLAKKMAAVGVRRLIYTDIGRDGTLAGVNLPETCEIARAAGIPVIASGGVRDMRDILVLQKAPAGIEGVIIGKALYTGTLSLKEALRQIRGGV</sequence>
<proteinExistence type="inferred from homology"/>
<dbReference type="InterPro" id="IPR006062">
    <property type="entry name" value="His_biosynth"/>
</dbReference>
<evidence type="ECO:0000313" key="16">
    <source>
        <dbReference type="Proteomes" id="UP000003240"/>
    </source>
</evidence>
<evidence type="ECO:0000256" key="6">
    <source>
        <dbReference type="ARBA" id="ARBA00018464"/>
    </source>
</evidence>
<name>F7NEP2_9FIRM</name>
<evidence type="ECO:0000256" key="8">
    <source>
        <dbReference type="ARBA" id="ARBA00022605"/>
    </source>
</evidence>
<dbReference type="InterPro" id="IPR023016">
    <property type="entry name" value="HisA/PriA"/>
</dbReference>
<keyword evidence="7 12" id="KW-0963">Cytoplasm</keyword>
<dbReference type="eggNOG" id="COG0106">
    <property type="taxonomic scope" value="Bacteria"/>
</dbReference>
<dbReference type="InterPro" id="IPR013785">
    <property type="entry name" value="Aldolase_TIM"/>
</dbReference>
<feature type="active site" description="Proton donor" evidence="12">
    <location>
        <position position="129"/>
    </location>
</feature>
<dbReference type="HAMAP" id="MF_01014">
    <property type="entry name" value="HisA"/>
    <property type="match status" value="1"/>
</dbReference>
<organism evidence="15 16">
    <name type="scientific">Acetonema longum DSM 6540</name>
    <dbReference type="NCBI Taxonomy" id="1009370"/>
    <lineage>
        <taxon>Bacteria</taxon>
        <taxon>Bacillati</taxon>
        <taxon>Bacillota</taxon>
        <taxon>Negativicutes</taxon>
        <taxon>Acetonemataceae</taxon>
        <taxon>Acetonema</taxon>
    </lineage>
</organism>
<evidence type="ECO:0000256" key="12">
    <source>
        <dbReference type="HAMAP-Rule" id="MF_01014"/>
    </source>
</evidence>
<dbReference type="EMBL" id="AFGF01000017">
    <property type="protein sequence ID" value="EGO65453.1"/>
    <property type="molecule type" value="Genomic_DNA"/>
</dbReference>
<dbReference type="AlphaFoldDB" id="F7NEP2"/>
<evidence type="ECO:0000256" key="3">
    <source>
        <dbReference type="ARBA" id="ARBA00005133"/>
    </source>
</evidence>
<dbReference type="STRING" id="1009370.ALO_02536"/>
<keyword evidence="9 12" id="KW-0368">Histidine biosynthesis</keyword>
<gene>
    <name evidence="12" type="primary">hisA</name>
    <name evidence="15" type="ORF">ALO_02536</name>
</gene>
<evidence type="ECO:0000256" key="7">
    <source>
        <dbReference type="ARBA" id="ARBA00022490"/>
    </source>
</evidence>
<evidence type="ECO:0000256" key="13">
    <source>
        <dbReference type="RuleBase" id="RU003657"/>
    </source>
</evidence>
<dbReference type="OrthoDB" id="9781903at2"/>
<dbReference type="GO" id="GO:0003949">
    <property type="term" value="F:1-(5-phosphoribosyl)-5-[(5-phosphoribosylamino)methylideneamino]imidazole-4-carboxamide isomerase activity"/>
    <property type="evidence" value="ECO:0007669"/>
    <property type="project" value="UniProtKB-UniRule"/>
</dbReference>
<keyword evidence="8 12" id="KW-0028">Amino-acid biosynthesis</keyword>
<comment type="similarity">
    <text evidence="4 12 13">Belongs to the HisA/HisF family.</text>
</comment>
<keyword evidence="16" id="KW-1185">Reference proteome</keyword>
<dbReference type="SUPFAM" id="SSF51366">
    <property type="entry name" value="Ribulose-phoshate binding barrel"/>
    <property type="match status" value="1"/>
</dbReference>
<evidence type="ECO:0000256" key="9">
    <source>
        <dbReference type="ARBA" id="ARBA00023102"/>
    </source>
</evidence>
<dbReference type="Gene3D" id="3.20.20.70">
    <property type="entry name" value="Aldolase class I"/>
    <property type="match status" value="1"/>
</dbReference>
<dbReference type="GO" id="GO:0000105">
    <property type="term" value="P:L-histidine biosynthetic process"/>
    <property type="evidence" value="ECO:0007669"/>
    <property type="project" value="UniProtKB-UniRule"/>
</dbReference>
<accession>F7NEP2</accession>
<dbReference type="Pfam" id="PF00977">
    <property type="entry name" value="His_biosynth"/>
    <property type="match status" value="1"/>
</dbReference>
<evidence type="ECO:0000256" key="5">
    <source>
        <dbReference type="ARBA" id="ARBA00012550"/>
    </source>
</evidence>
<dbReference type="UniPathway" id="UPA00031">
    <property type="reaction ID" value="UER00009"/>
</dbReference>